<dbReference type="Gene3D" id="1.20.1740.10">
    <property type="entry name" value="Amino acid/polyamine transporter I"/>
    <property type="match status" value="1"/>
</dbReference>
<dbReference type="AlphaFoldDB" id="A0A226EFC6"/>
<dbReference type="EMBL" id="LNIX01000004">
    <property type="protein sequence ID" value="OXA56080.1"/>
    <property type="molecule type" value="Genomic_DNA"/>
</dbReference>
<name>A0A226EFC6_FOLCA</name>
<feature type="transmembrane region" description="Helical" evidence="1">
    <location>
        <begin position="77"/>
        <end position="100"/>
    </location>
</feature>
<dbReference type="PROSITE" id="PS51257">
    <property type="entry name" value="PROKAR_LIPOPROTEIN"/>
    <property type="match status" value="1"/>
</dbReference>
<feature type="transmembrane region" description="Helical" evidence="1">
    <location>
        <begin position="44"/>
        <end position="65"/>
    </location>
</feature>
<proteinExistence type="predicted"/>
<keyword evidence="3" id="KW-1185">Reference proteome</keyword>
<dbReference type="PANTHER" id="PTHR11785">
    <property type="entry name" value="AMINO ACID TRANSPORTER"/>
    <property type="match status" value="1"/>
</dbReference>
<reference evidence="2 3" key="1">
    <citation type="submission" date="2015-12" db="EMBL/GenBank/DDBJ databases">
        <title>The genome of Folsomia candida.</title>
        <authorList>
            <person name="Faddeeva A."/>
            <person name="Derks M.F."/>
            <person name="Anvar Y."/>
            <person name="Smit S."/>
            <person name="Van Straalen N."/>
            <person name="Roelofs D."/>
        </authorList>
    </citation>
    <scope>NUCLEOTIDE SEQUENCE [LARGE SCALE GENOMIC DNA]</scope>
    <source>
        <strain evidence="2 3">VU population</strain>
        <tissue evidence="2">Whole body</tissue>
    </source>
</reference>
<dbReference type="OrthoDB" id="10062876at2759"/>
<keyword evidence="1" id="KW-1133">Transmembrane helix</keyword>
<keyword evidence="1" id="KW-0472">Membrane</keyword>
<protein>
    <submittedName>
        <fullName evidence="2">Cystine/glutamate transporter</fullName>
    </submittedName>
</protein>
<dbReference type="InterPro" id="IPR050598">
    <property type="entry name" value="AminoAcid_Transporter"/>
</dbReference>
<dbReference type="STRING" id="158441.A0A226EFC6"/>
<organism evidence="2 3">
    <name type="scientific">Folsomia candida</name>
    <name type="common">Springtail</name>
    <dbReference type="NCBI Taxonomy" id="158441"/>
    <lineage>
        <taxon>Eukaryota</taxon>
        <taxon>Metazoa</taxon>
        <taxon>Ecdysozoa</taxon>
        <taxon>Arthropoda</taxon>
        <taxon>Hexapoda</taxon>
        <taxon>Collembola</taxon>
        <taxon>Entomobryomorpha</taxon>
        <taxon>Isotomoidea</taxon>
        <taxon>Isotomidae</taxon>
        <taxon>Proisotominae</taxon>
        <taxon>Folsomia</taxon>
    </lineage>
</organism>
<keyword evidence="1" id="KW-0812">Transmembrane</keyword>
<gene>
    <name evidence="2" type="ORF">Fcan01_08948</name>
</gene>
<evidence type="ECO:0000313" key="2">
    <source>
        <dbReference type="EMBL" id="OXA56080.1"/>
    </source>
</evidence>
<comment type="caution">
    <text evidence="2">The sequence shown here is derived from an EMBL/GenBank/DDBJ whole genome shotgun (WGS) entry which is preliminary data.</text>
</comment>
<dbReference type="Proteomes" id="UP000198287">
    <property type="component" value="Unassembled WGS sequence"/>
</dbReference>
<feature type="transmembrane region" description="Helical" evidence="1">
    <location>
        <begin position="12"/>
        <end position="38"/>
    </location>
</feature>
<feature type="transmembrane region" description="Helical" evidence="1">
    <location>
        <begin position="120"/>
        <end position="141"/>
    </location>
</feature>
<dbReference type="GO" id="GO:0015179">
    <property type="term" value="F:L-amino acid transmembrane transporter activity"/>
    <property type="evidence" value="ECO:0007669"/>
    <property type="project" value="TreeGrafter"/>
</dbReference>
<sequence>MGHVPKMCGLLSVTSSFPVVAVTLMALLSCCYVVLIGFVDLETWMIFATNVNLPFVALSAFSLIYMRINKPEIQRPLKLPLIVPTIFAGMCTILFITPIFTLLLDVTNGIKDNKRVQKYVGFLAGPALLGLTGIPIYRILIRGDKSHRCIRLVHDKLTLLAQKVFVALPEGALMKNKRHSR</sequence>
<evidence type="ECO:0000313" key="3">
    <source>
        <dbReference type="Proteomes" id="UP000198287"/>
    </source>
</evidence>
<dbReference type="PANTHER" id="PTHR11785:SF528">
    <property type="entry name" value="AMINO ACID TRANSPORTER PROTEIN JHI-21"/>
    <property type="match status" value="1"/>
</dbReference>
<accession>A0A226EFC6</accession>
<evidence type="ECO:0000256" key="1">
    <source>
        <dbReference type="SAM" id="Phobius"/>
    </source>
</evidence>